<dbReference type="EMBL" id="CAADEX010000008">
    <property type="protein sequence ID" value="VFJ44854.1"/>
    <property type="molecule type" value="Genomic_DNA"/>
</dbReference>
<protein>
    <submittedName>
        <fullName evidence="2">Uncharacterized protein</fullName>
    </submittedName>
</protein>
<evidence type="ECO:0000313" key="2">
    <source>
        <dbReference type="EMBL" id="VFJ44854.1"/>
    </source>
</evidence>
<name>A0A450RZZ2_9GAMM</name>
<evidence type="ECO:0000313" key="1">
    <source>
        <dbReference type="EMBL" id="VFJ44694.1"/>
    </source>
</evidence>
<sequence>MLSETKIEKKFTRFSDVLIKKCTTESQKQKALGISKILWLLLVRGQDTEENVYSALFEILKDHESTISFVSLYFYEMKSKLRKVEIKQLRNHYSDSERFQELSDWLSEFH</sequence>
<gene>
    <name evidence="2" type="ORF">BECKDK2373B_GA0170837_100827</name>
    <name evidence="1" type="ORF">BECKDK2373C_GA0170839_100917</name>
</gene>
<dbReference type="AlphaFoldDB" id="A0A450RZZ2"/>
<proteinExistence type="predicted"/>
<dbReference type="EMBL" id="CAADEY010000009">
    <property type="protein sequence ID" value="VFJ44694.1"/>
    <property type="molecule type" value="Genomic_DNA"/>
</dbReference>
<organism evidence="2">
    <name type="scientific">Candidatus Kentrum sp. DK</name>
    <dbReference type="NCBI Taxonomy" id="2126562"/>
    <lineage>
        <taxon>Bacteria</taxon>
        <taxon>Pseudomonadati</taxon>
        <taxon>Pseudomonadota</taxon>
        <taxon>Gammaproteobacteria</taxon>
        <taxon>Candidatus Kentrum</taxon>
    </lineage>
</organism>
<accession>A0A450RZZ2</accession>
<reference evidence="2" key="1">
    <citation type="submission" date="2019-02" db="EMBL/GenBank/DDBJ databases">
        <authorList>
            <person name="Gruber-Vodicka R. H."/>
            <person name="Seah K. B. B."/>
        </authorList>
    </citation>
    <scope>NUCLEOTIDE SEQUENCE</scope>
    <source>
        <strain evidence="1">BECK_DK161</strain>
        <strain evidence="2">BECK_DK47</strain>
    </source>
</reference>